<feature type="chain" id="PRO_5032392661" description="Lipoprotein" evidence="1">
    <location>
        <begin position="21"/>
        <end position="279"/>
    </location>
</feature>
<dbReference type="AlphaFoldDB" id="A0A7T3REM6"/>
<dbReference type="EMBL" id="CP064936">
    <property type="protein sequence ID" value="QQA01701.1"/>
    <property type="molecule type" value="Genomic_DNA"/>
</dbReference>
<reference evidence="2 3" key="1">
    <citation type="submission" date="2020-11" db="EMBL/GenBank/DDBJ databases">
        <title>Treponema Peruensis nv. sp., first commensal Treponema isolated from human feces.</title>
        <authorList>
            <person name="Belkhou C."/>
            <person name="Raes J."/>
        </authorList>
    </citation>
    <scope>NUCLEOTIDE SEQUENCE [LARGE SCALE GENOMIC DNA]</scope>
    <source>
        <strain evidence="2 3">RCC2812</strain>
    </source>
</reference>
<sequence>MKKIAFYLTLLSLIMIFAGCQQPTNDNSSDEGNTNTYSPAQIAELKAIYAELIGTTWENSNNERNDHYIETAAFASDSVTFNNVQYSLNQNTDLFFENEVTDEAVKGWSSVGYNSVLKKDKGFYIKINNVFYAIGGWVDKNTPYRDETPLNIKCGNNRDSLELTSSSGDSEDTSSVNGSYAFNSATKSQVNGTITLSDGNFTYSGGKNQAPSSGTYTVNGSDITFKWTAMGYETSTTVNMSKDGSSVTFSSKEVLFFSTFFGSTEQSGGKYTLTFTYSE</sequence>
<evidence type="ECO:0000313" key="2">
    <source>
        <dbReference type="EMBL" id="QQA01701.1"/>
    </source>
</evidence>
<dbReference type="Proteomes" id="UP000595224">
    <property type="component" value="Chromosome"/>
</dbReference>
<accession>A0A7T3REM6</accession>
<dbReference type="PROSITE" id="PS51257">
    <property type="entry name" value="PROKAR_LIPOPROTEIN"/>
    <property type="match status" value="1"/>
</dbReference>
<keyword evidence="1" id="KW-0732">Signal</keyword>
<dbReference type="RefSeq" id="WP_198443246.1">
    <property type="nucleotide sequence ID" value="NZ_CBCSHE010000032.1"/>
</dbReference>
<keyword evidence="3" id="KW-1185">Reference proteome</keyword>
<evidence type="ECO:0000313" key="3">
    <source>
        <dbReference type="Proteomes" id="UP000595224"/>
    </source>
</evidence>
<evidence type="ECO:0000256" key="1">
    <source>
        <dbReference type="SAM" id="SignalP"/>
    </source>
</evidence>
<organism evidence="2 3">
    <name type="scientific">Treponema peruense</name>
    <dbReference type="NCBI Taxonomy" id="2787628"/>
    <lineage>
        <taxon>Bacteria</taxon>
        <taxon>Pseudomonadati</taxon>
        <taxon>Spirochaetota</taxon>
        <taxon>Spirochaetia</taxon>
        <taxon>Spirochaetales</taxon>
        <taxon>Treponemataceae</taxon>
        <taxon>Treponema</taxon>
    </lineage>
</organism>
<protein>
    <recommendedName>
        <fullName evidence="4">Lipoprotein</fullName>
    </recommendedName>
</protein>
<dbReference type="KEGG" id="tper:IWA51_03560"/>
<proteinExistence type="predicted"/>
<name>A0A7T3REM6_9SPIR</name>
<gene>
    <name evidence="2" type="ORF">IWA51_03560</name>
</gene>
<feature type="signal peptide" evidence="1">
    <location>
        <begin position="1"/>
        <end position="20"/>
    </location>
</feature>
<evidence type="ECO:0008006" key="4">
    <source>
        <dbReference type="Google" id="ProtNLM"/>
    </source>
</evidence>